<evidence type="ECO:0000313" key="2">
    <source>
        <dbReference type="Proteomes" id="UP000243924"/>
    </source>
</evidence>
<dbReference type="Pfam" id="PF10023">
    <property type="entry name" value="Aminopep"/>
    <property type="match status" value="1"/>
</dbReference>
<dbReference type="EMBL" id="LT629787">
    <property type="protein sequence ID" value="SDU32972.1"/>
    <property type="molecule type" value="Genomic_DNA"/>
</dbReference>
<keyword evidence="1" id="KW-0645">Protease</keyword>
<name>A0A1H2HMF2_9GAMM</name>
<keyword evidence="1" id="KW-0031">Aminopeptidase</keyword>
<dbReference type="PIRSF" id="PIRSF029285">
    <property type="entry name" value="Aminopept"/>
    <property type="match status" value="1"/>
</dbReference>
<organism evidence="1 2">
    <name type="scientific">Halopseudomonas salegens</name>
    <dbReference type="NCBI Taxonomy" id="1434072"/>
    <lineage>
        <taxon>Bacteria</taxon>
        <taxon>Pseudomonadati</taxon>
        <taxon>Pseudomonadota</taxon>
        <taxon>Gammaproteobacteria</taxon>
        <taxon>Pseudomonadales</taxon>
        <taxon>Pseudomonadaceae</taxon>
        <taxon>Halopseudomonas</taxon>
    </lineage>
</organism>
<keyword evidence="1" id="KW-0378">Hydrolase</keyword>
<dbReference type="AlphaFoldDB" id="A0A1H2HMF2"/>
<evidence type="ECO:0000313" key="1">
    <source>
        <dbReference type="EMBL" id="SDU32972.1"/>
    </source>
</evidence>
<dbReference type="Proteomes" id="UP000243924">
    <property type="component" value="Chromosome I"/>
</dbReference>
<dbReference type="OrthoDB" id="357991at2"/>
<protein>
    <submittedName>
        <fullName evidence="1">Predicted aminopeptidase</fullName>
    </submittedName>
</protein>
<proteinExistence type="predicted"/>
<gene>
    <name evidence="1" type="ORF">SAMN05216210_3153</name>
</gene>
<dbReference type="STRING" id="1434072.SAMN05216210_3153"/>
<accession>A0A1H2HMF2</accession>
<dbReference type="InterPro" id="IPR014553">
    <property type="entry name" value="Aminopept"/>
</dbReference>
<reference evidence="2" key="1">
    <citation type="submission" date="2016-10" db="EMBL/GenBank/DDBJ databases">
        <authorList>
            <person name="Varghese N."/>
            <person name="Submissions S."/>
        </authorList>
    </citation>
    <scope>NUCLEOTIDE SEQUENCE [LARGE SCALE GENOMIC DNA]</scope>
    <source>
        <strain evidence="2">CECT 8338</strain>
    </source>
</reference>
<sequence>MAQGGTVRGLILGVMLLGLSGCTSLGYLHQAWEGQREVMRLAVPIEDILDDPGADPALQRRLALALEARQFASARMALPDNLSYTRYSALPRPFVLWNLFVTPELSVDAIEQCYPWLGCVGYRGYFAQADAEAAASQWRARGKQVYIGGVPAYSTLGWYDDPVLSSMLHWSDEELVGLIFHELTHQHFFVRDDTAFNESYATFVEQQGLREWRKLKGWPEPTETERKQHQAFVQLMLAAREDLQRIYAQPLAAEALRRQRDQRFARLRTDYAEWRDQHWAGSARFDHWFAGELNNASLLPFGLYDQWVPAFAALFAEASDDWSAFHARVAEVGRLTTEERLRVLRKHQ</sequence>
<keyword evidence="2" id="KW-1185">Reference proteome</keyword>
<dbReference type="GO" id="GO:0004177">
    <property type="term" value="F:aminopeptidase activity"/>
    <property type="evidence" value="ECO:0007669"/>
    <property type="project" value="UniProtKB-KW"/>
</dbReference>